<sequence length="133" mass="14447">MAAPSGITTGNVVGGCSEENVGSSAWATRDSVARTAGEMPASVWKEMSGSSFGRRCFRRKSFLLSYVRSSRACMSPFGIDGGIGVRLGKRSDDILKGSQEMECLAFRLNLKDENLHKLTDVDIITKLAFSQYI</sequence>
<comment type="caution">
    <text evidence="1">The sequence shown here is derived from an EMBL/GenBank/DDBJ whole genome shotgun (WGS) entry which is preliminary data.</text>
</comment>
<gene>
    <name evidence="1" type="ORF">STAS_26598</name>
</gene>
<proteinExistence type="predicted"/>
<dbReference type="AlphaFoldDB" id="A0A5A7QVT9"/>
<name>A0A5A7QVT9_STRAF</name>
<dbReference type="EMBL" id="BKCP01008515">
    <property type="protein sequence ID" value="GER49364.1"/>
    <property type="molecule type" value="Genomic_DNA"/>
</dbReference>
<accession>A0A5A7QVT9</accession>
<protein>
    <submittedName>
        <fullName evidence="1">PsbQ-like 2</fullName>
    </submittedName>
</protein>
<organism evidence="1 2">
    <name type="scientific">Striga asiatica</name>
    <name type="common">Asiatic witchweed</name>
    <name type="synonym">Buchnera asiatica</name>
    <dbReference type="NCBI Taxonomy" id="4170"/>
    <lineage>
        <taxon>Eukaryota</taxon>
        <taxon>Viridiplantae</taxon>
        <taxon>Streptophyta</taxon>
        <taxon>Embryophyta</taxon>
        <taxon>Tracheophyta</taxon>
        <taxon>Spermatophyta</taxon>
        <taxon>Magnoliopsida</taxon>
        <taxon>eudicotyledons</taxon>
        <taxon>Gunneridae</taxon>
        <taxon>Pentapetalae</taxon>
        <taxon>asterids</taxon>
        <taxon>lamiids</taxon>
        <taxon>Lamiales</taxon>
        <taxon>Orobanchaceae</taxon>
        <taxon>Buchnereae</taxon>
        <taxon>Striga</taxon>
    </lineage>
</organism>
<reference evidence="2" key="1">
    <citation type="journal article" date="2019" name="Curr. Biol.">
        <title>Genome Sequence of Striga asiatica Provides Insight into the Evolution of Plant Parasitism.</title>
        <authorList>
            <person name="Yoshida S."/>
            <person name="Kim S."/>
            <person name="Wafula E.K."/>
            <person name="Tanskanen J."/>
            <person name="Kim Y.M."/>
            <person name="Honaas L."/>
            <person name="Yang Z."/>
            <person name="Spallek T."/>
            <person name="Conn C.E."/>
            <person name="Ichihashi Y."/>
            <person name="Cheong K."/>
            <person name="Cui S."/>
            <person name="Der J.P."/>
            <person name="Gundlach H."/>
            <person name="Jiao Y."/>
            <person name="Hori C."/>
            <person name="Ishida J.K."/>
            <person name="Kasahara H."/>
            <person name="Kiba T."/>
            <person name="Kim M.S."/>
            <person name="Koo N."/>
            <person name="Laohavisit A."/>
            <person name="Lee Y.H."/>
            <person name="Lumba S."/>
            <person name="McCourt P."/>
            <person name="Mortimer J.C."/>
            <person name="Mutuku J.M."/>
            <person name="Nomura T."/>
            <person name="Sasaki-Sekimoto Y."/>
            <person name="Seto Y."/>
            <person name="Wang Y."/>
            <person name="Wakatake T."/>
            <person name="Sakakibara H."/>
            <person name="Demura T."/>
            <person name="Yamaguchi S."/>
            <person name="Yoneyama K."/>
            <person name="Manabe R.I."/>
            <person name="Nelson D.C."/>
            <person name="Schulman A.H."/>
            <person name="Timko M.P."/>
            <person name="dePamphilis C.W."/>
            <person name="Choi D."/>
            <person name="Shirasu K."/>
        </authorList>
    </citation>
    <scope>NUCLEOTIDE SEQUENCE [LARGE SCALE GENOMIC DNA]</scope>
    <source>
        <strain evidence="2">cv. UVA1</strain>
    </source>
</reference>
<dbReference type="Proteomes" id="UP000325081">
    <property type="component" value="Unassembled WGS sequence"/>
</dbReference>
<evidence type="ECO:0000313" key="2">
    <source>
        <dbReference type="Proteomes" id="UP000325081"/>
    </source>
</evidence>
<keyword evidence="2" id="KW-1185">Reference proteome</keyword>
<evidence type="ECO:0000313" key="1">
    <source>
        <dbReference type="EMBL" id="GER49364.1"/>
    </source>
</evidence>